<feature type="compositionally biased region" description="Polar residues" evidence="9">
    <location>
        <begin position="155"/>
        <end position="171"/>
    </location>
</feature>
<evidence type="ECO:0000256" key="3">
    <source>
        <dbReference type="ARBA" id="ARBA00019660"/>
    </source>
</evidence>
<keyword evidence="11" id="KW-1185">Reference proteome</keyword>
<comment type="similarity">
    <text evidence="2 8">Belongs to the Mediator complex subunit 31 family.</text>
</comment>
<sequence>MEPPSEQPISVPVPEELTENSTEIKPETTEETPVEIEAPIDPNKERFQVELEFIQCLANPWYLNYLAQQEYFKDAAFLNYLEYLQYWKKPEYARFIVYPHALYFLDMLQRESFREAILKQEVATFVHQRQYYHWLYFRHPPPNPEDLNAPKPEETNSTLPDANNPANNSMV</sequence>
<protein>
    <recommendedName>
        <fullName evidence="3 8">Mediator of RNA polymerase II transcription subunit 31</fullName>
    </recommendedName>
</protein>
<gene>
    <name evidence="10" type="primary">SOH1</name>
    <name evidence="10" type="ORF">K7432_002026</name>
</gene>
<keyword evidence="5 8" id="KW-0010">Activator</keyword>
<evidence type="ECO:0000256" key="5">
    <source>
        <dbReference type="ARBA" id="ARBA00023159"/>
    </source>
</evidence>
<evidence type="ECO:0000313" key="10">
    <source>
        <dbReference type="EMBL" id="KAK9767844.1"/>
    </source>
</evidence>
<evidence type="ECO:0000256" key="7">
    <source>
        <dbReference type="ARBA" id="ARBA00023242"/>
    </source>
</evidence>
<evidence type="ECO:0000256" key="1">
    <source>
        <dbReference type="ARBA" id="ARBA00004123"/>
    </source>
</evidence>
<keyword evidence="4 8" id="KW-0805">Transcription regulation</keyword>
<evidence type="ECO:0000256" key="8">
    <source>
        <dbReference type="RuleBase" id="RU364129"/>
    </source>
</evidence>
<keyword evidence="7 8" id="KW-0539">Nucleus</keyword>
<evidence type="ECO:0000256" key="4">
    <source>
        <dbReference type="ARBA" id="ARBA00023015"/>
    </source>
</evidence>
<dbReference type="InterPro" id="IPR008831">
    <property type="entry name" value="Mediator_Med31"/>
</dbReference>
<organism evidence="10 11">
    <name type="scientific">Basidiobolus ranarum</name>
    <dbReference type="NCBI Taxonomy" id="34480"/>
    <lineage>
        <taxon>Eukaryota</taxon>
        <taxon>Fungi</taxon>
        <taxon>Fungi incertae sedis</taxon>
        <taxon>Zoopagomycota</taxon>
        <taxon>Entomophthoromycotina</taxon>
        <taxon>Basidiobolomycetes</taxon>
        <taxon>Basidiobolales</taxon>
        <taxon>Basidiobolaceae</taxon>
        <taxon>Basidiobolus</taxon>
    </lineage>
</organism>
<dbReference type="InterPro" id="IPR038089">
    <property type="entry name" value="Med31_sf"/>
</dbReference>
<dbReference type="PANTHER" id="PTHR13186">
    <property type="entry name" value="MEDIATOR OF RNA POLYMERASE II TRANSCRIPTION SUBUNIT 31"/>
    <property type="match status" value="1"/>
</dbReference>
<reference evidence="10 11" key="1">
    <citation type="submission" date="2023-04" db="EMBL/GenBank/DDBJ databases">
        <title>Genome of Basidiobolus ranarum AG-B5.</title>
        <authorList>
            <person name="Stajich J.E."/>
            <person name="Carter-House D."/>
            <person name="Gryganskyi A."/>
        </authorList>
    </citation>
    <scope>NUCLEOTIDE SEQUENCE [LARGE SCALE GENOMIC DNA]</scope>
    <source>
        <strain evidence="10 11">AG-B5</strain>
    </source>
</reference>
<comment type="subcellular location">
    <subcellularLocation>
        <location evidence="1 8">Nucleus</location>
    </subcellularLocation>
</comment>
<dbReference type="Proteomes" id="UP001479436">
    <property type="component" value="Unassembled WGS sequence"/>
</dbReference>
<dbReference type="Gene3D" id="1.10.10.1340">
    <property type="entry name" value="Mediator of RNA polymerase II, submodule Med31 (Soh1)"/>
    <property type="match status" value="1"/>
</dbReference>
<proteinExistence type="inferred from homology"/>
<evidence type="ECO:0000256" key="9">
    <source>
        <dbReference type="SAM" id="MobiDB-lite"/>
    </source>
</evidence>
<dbReference type="Pfam" id="PF05669">
    <property type="entry name" value="Med31"/>
    <property type="match status" value="1"/>
</dbReference>
<keyword evidence="6 8" id="KW-0804">Transcription</keyword>
<comment type="subunit">
    <text evidence="8">Component of the Mediator complex.</text>
</comment>
<feature type="region of interest" description="Disordered" evidence="9">
    <location>
        <begin position="145"/>
        <end position="171"/>
    </location>
</feature>
<dbReference type="EMBL" id="JASJQH010000051">
    <property type="protein sequence ID" value="KAK9767844.1"/>
    <property type="molecule type" value="Genomic_DNA"/>
</dbReference>
<evidence type="ECO:0000256" key="2">
    <source>
        <dbReference type="ARBA" id="ARBA00006378"/>
    </source>
</evidence>
<evidence type="ECO:0000313" key="11">
    <source>
        <dbReference type="Proteomes" id="UP001479436"/>
    </source>
</evidence>
<name>A0ABR2X261_9FUNG</name>
<comment type="function">
    <text evidence="8">Component of the Mediator complex, a coactivator involved in the regulated transcription of nearly all RNA polymerase II-dependent genes. Mediator functions as a bridge to convey information from gene-specific regulatory proteins to the basal RNA polymerase II transcription machinery. Mediator is recruited to promoters by direct interactions with regulatory proteins and serves as a scaffold for the assembly of a functional preinitiation complex with RNA polymerase II and the general transcription factors.</text>
</comment>
<accession>A0ABR2X261</accession>
<comment type="caution">
    <text evidence="10">The sequence shown here is derived from an EMBL/GenBank/DDBJ whole genome shotgun (WGS) entry which is preliminary data.</text>
</comment>
<evidence type="ECO:0000256" key="6">
    <source>
        <dbReference type="ARBA" id="ARBA00023163"/>
    </source>
</evidence>
<feature type="region of interest" description="Disordered" evidence="9">
    <location>
        <begin position="1"/>
        <end position="32"/>
    </location>
</feature>